<accession>A0A6T6CQG7</accession>
<name>A0A6T6CQG7_9RHOD</name>
<dbReference type="Gene3D" id="1.10.510.10">
    <property type="entry name" value="Transferase(Phosphotransferase) domain 1"/>
    <property type="match status" value="1"/>
</dbReference>
<evidence type="ECO:0000256" key="1">
    <source>
        <dbReference type="ARBA" id="ARBA00022527"/>
    </source>
</evidence>
<dbReference type="GO" id="GO:0004674">
    <property type="term" value="F:protein serine/threonine kinase activity"/>
    <property type="evidence" value="ECO:0007669"/>
    <property type="project" value="UniProtKB-KW"/>
</dbReference>
<organism evidence="8">
    <name type="scientific">Compsopogon caeruleus</name>
    <dbReference type="NCBI Taxonomy" id="31354"/>
    <lineage>
        <taxon>Eukaryota</taxon>
        <taxon>Rhodophyta</taxon>
        <taxon>Compsopogonophyceae</taxon>
        <taxon>Compsopogonales</taxon>
        <taxon>Compsopogonaceae</taxon>
        <taxon>Compsopogon</taxon>
    </lineage>
</organism>
<feature type="region of interest" description="Disordered" evidence="6">
    <location>
        <begin position="314"/>
        <end position="341"/>
    </location>
</feature>
<dbReference type="InterPro" id="IPR008271">
    <property type="entry name" value="Ser/Thr_kinase_AS"/>
</dbReference>
<evidence type="ECO:0000259" key="7">
    <source>
        <dbReference type="PROSITE" id="PS50011"/>
    </source>
</evidence>
<dbReference type="PROSITE" id="PS50011">
    <property type="entry name" value="PROTEIN_KINASE_DOM"/>
    <property type="match status" value="1"/>
</dbReference>
<sequence>MPTDLSHILRSNIELNNDHIRWLMYQLFRAVHYLHRAKVFHRDLKPSNILVNAECDLRLCDFGLARAALDQQRDMNFWTDYVATRWYRAPELIMTFFSFYSTAIDLWSIGCIFGEMLNKGSPMFPGLNGFQVLEYMVKLIGSPSPDAVRNVRNNKAKEYLLGLPHSERTPFTTVFPGADPLACRLLERILVFDPNQRPTAKECLDDPYFADLRYLDVDVDVDPIPMSDFSFERENLSREQLRTLFLEEILRYHPEKRDEYLWPQHTQQFILQPPSQTERFRTSMKSREQGLETDNRNHESLPNQCMVTMWPQSFDGDPSTGPATMGTMNQDTTSAPSSSSPHVSIFMENNDGMNNDSSGFA</sequence>
<dbReference type="GO" id="GO:0005524">
    <property type="term" value="F:ATP binding"/>
    <property type="evidence" value="ECO:0007669"/>
    <property type="project" value="UniProtKB-KW"/>
</dbReference>
<feature type="region of interest" description="Disordered" evidence="6">
    <location>
        <begin position="275"/>
        <end position="299"/>
    </location>
</feature>
<dbReference type="PANTHER" id="PTHR24055">
    <property type="entry name" value="MITOGEN-ACTIVATED PROTEIN KINASE"/>
    <property type="match status" value="1"/>
</dbReference>
<dbReference type="Pfam" id="PF00069">
    <property type="entry name" value="Pkinase"/>
    <property type="match status" value="1"/>
</dbReference>
<dbReference type="InterPro" id="IPR000719">
    <property type="entry name" value="Prot_kinase_dom"/>
</dbReference>
<dbReference type="InterPro" id="IPR011009">
    <property type="entry name" value="Kinase-like_dom_sf"/>
</dbReference>
<proteinExistence type="predicted"/>
<evidence type="ECO:0000256" key="6">
    <source>
        <dbReference type="SAM" id="MobiDB-lite"/>
    </source>
</evidence>
<dbReference type="EMBL" id="HBGH01015842">
    <property type="protein sequence ID" value="CAD9236704.1"/>
    <property type="molecule type" value="Transcribed_RNA"/>
</dbReference>
<evidence type="ECO:0000256" key="2">
    <source>
        <dbReference type="ARBA" id="ARBA00022679"/>
    </source>
</evidence>
<dbReference type="AlphaFoldDB" id="A0A6T6CQG7"/>
<feature type="domain" description="Protein kinase" evidence="7">
    <location>
        <begin position="1"/>
        <end position="209"/>
    </location>
</feature>
<keyword evidence="2" id="KW-0808">Transferase</keyword>
<dbReference type="EMBL" id="HBGH01015841">
    <property type="protein sequence ID" value="CAD9236703.1"/>
    <property type="molecule type" value="Transcribed_RNA"/>
</dbReference>
<dbReference type="PROSITE" id="PS00108">
    <property type="entry name" value="PROTEIN_KINASE_ST"/>
    <property type="match status" value="1"/>
</dbReference>
<keyword evidence="4" id="KW-0418">Kinase</keyword>
<evidence type="ECO:0000256" key="4">
    <source>
        <dbReference type="ARBA" id="ARBA00022777"/>
    </source>
</evidence>
<evidence type="ECO:0000256" key="5">
    <source>
        <dbReference type="ARBA" id="ARBA00022840"/>
    </source>
</evidence>
<keyword evidence="1" id="KW-0723">Serine/threonine-protein kinase</keyword>
<dbReference type="Gene3D" id="3.30.200.20">
    <property type="entry name" value="Phosphorylase Kinase, domain 1"/>
    <property type="match status" value="1"/>
</dbReference>
<keyword evidence="3" id="KW-0547">Nucleotide-binding</keyword>
<reference evidence="8" key="1">
    <citation type="submission" date="2021-01" db="EMBL/GenBank/DDBJ databases">
        <authorList>
            <person name="Corre E."/>
            <person name="Pelletier E."/>
            <person name="Niang G."/>
            <person name="Scheremetjew M."/>
            <person name="Finn R."/>
            <person name="Kale V."/>
            <person name="Holt S."/>
            <person name="Cochrane G."/>
            <person name="Meng A."/>
            <person name="Brown T."/>
            <person name="Cohen L."/>
        </authorList>
    </citation>
    <scope>NUCLEOTIDE SEQUENCE</scope>
    <source>
        <strain evidence="8">SAG 36.94</strain>
    </source>
</reference>
<evidence type="ECO:0000256" key="3">
    <source>
        <dbReference type="ARBA" id="ARBA00022741"/>
    </source>
</evidence>
<gene>
    <name evidence="8" type="ORF">CCAE0312_LOCUS8800</name>
    <name evidence="9" type="ORF">CCAE0312_LOCUS8801</name>
</gene>
<dbReference type="SUPFAM" id="SSF56112">
    <property type="entry name" value="Protein kinase-like (PK-like)"/>
    <property type="match status" value="1"/>
</dbReference>
<dbReference type="SMART" id="SM00220">
    <property type="entry name" value="S_TKc"/>
    <property type="match status" value="1"/>
</dbReference>
<dbReference type="InterPro" id="IPR050117">
    <property type="entry name" value="MAPK"/>
</dbReference>
<evidence type="ECO:0000313" key="8">
    <source>
        <dbReference type="EMBL" id="CAD9236703.1"/>
    </source>
</evidence>
<protein>
    <recommendedName>
        <fullName evidence="7">Protein kinase domain-containing protein</fullName>
    </recommendedName>
</protein>
<feature type="compositionally biased region" description="Basic and acidic residues" evidence="6">
    <location>
        <begin position="278"/>
        <end position="299"/>
    </location>
</feature>
<evidence type="ECO:0000313" key="9">
    <source>
        <dbReference type="EMBL" id="CAD9236704.1"/>
    </source>
</evidence>
<keyword evidence="5" id="KW-0067">ATP-binding</keyword>
<dbReference type="FunFam" id="1.10.510.10:FF:000040">
    <property type="entry name" value="Mitogen-activated protein kinase"/>
    <property type="match status" value="1"/>
</dbReference>